<name>A0A840N1W7_9BRAD</name>
<dbReference type="InterPro" id="IPR036188">
    <property type="entry name" value="FAD/NAD-bd_sf"/>
</dbReference>
<feature type="domain" description="FAD dependent oxidoreductase" evidence="2">
    <location>
        <begin position="16"/>
        <end position="368"/>
    </location>
</feature>
<dbReference type="GO" id="GO:0005737">
    <property type="term" value="C:cytoplasm"/>
    <property type="evidence" value="ECO:0007669"/>
    <property type="project" value="TreeGrafter"/>
</dbReference>
<accession>A0A840N1W7</accession>
<evidence type="ECO:0000256" key="1">
    <source>
        <dbReference type="ARBA" id="ARBA00023002"/>
    </source>
</evidence>
<dbReference type="AlphaFoldDB" id="A0A840N1W7"/>
<dbReference type="Gene3D" id="3.30.9.10">
    <property type="entry name" value="D-Amino Acid Oxidase, subunit A, domain 2"/>
    <property type="match status" value="1"/>
</dbReference>
<dbReference type="PANTHER" id="PTHR13847:SF201">
    <property type="entry name" value="PUTATIBE OXIDOREDUCTASE"/>
    <property type="match status" value="1"/>
</dbReference>
<dbReference type="Pfam" id="PF01266">
    <property type="entry name" value="DAO"/>
    <property type="match status" value="1"/>
</dbReference>
<organism evidence="3 4">
    <name type="scientific">Afipia massiliensis</name>
    <dbReference type="NCBI Taxonomy" id="211460"/>
    <lineage>
        <taxon>Bacteria</taxon>
        <taxon>Pseudomonadati</taxon>
        <taxon>Pseudomonadota</taxon>
        <taxon>Alphaproteobacteria</taxon>
        <taxon>Hyphomicrobiales</taxon>
        <taxon>Nitrobacteraceae</taxon>
        <taxon>Afipia</taxon>
    </lineage>
</organism>
<reference evidence="3 4" key="1">
    <citation type="submission" date="2020-08" db="EMBL/GenBank/DDBJ databases">
        <title>Genomic Encyclopedia of Type Strains, Phase IV (KMG-IV): sequencing the most valuable type-strain genomes for metagenomic binning, comparative biology and taxonomic classification.</title>
        <authorList>
            <person name="Goeker M."/>
        </authorList>
    </citation>
    <scope>NUCLEOTIDE SEQUENCE [LARGE SCALE GENOMIC DNA]</scope>
    <source>
        <strain evidence="3 4">DSM 17498</strain>
    </source>
</reference>
<evidence type="ECO:0000313" key="4">
    <source>
        <dbReference type="Proteomes" id="UP000521227"/>
    </source>
</evidence>
<comment type="caution">
    <text evidence="3">The sequence shown here is derived from an EMBL/GenBank/DDBJ whole genome shotgun (WGS) entry which is preliminary data.</text>
</comment>
<evidence type="ECO:0000313" key="3">
    <source>
        <dbReference type="EMBL" id="MBB5050736.1"/>
    </source>
</evidence>
<dbReference type="GO" id="GO:0016491">
    <property type="term" value="F:oxidoreductase activity"/>
    <property type="evidence" value="ECO:0007669"/>
    <property type="project" value="UniProtKB-KW"/>
</dbReference>
<keyword evidence="1" id="KW-0560">Oxidoreductase</keyword>
<dbReference type="SUPFAM" id="SSF51905">
    <property type="entry name" value="FAD/NAD(P)-binding domain"/>
    <property type="match status" value="1"/>
</dbReference>
<dbReference type="Proteomes" id="UP000521227">
    <property type="component" value="Unassembled WGS sequence"/>
</dbReference>
<sequence>MQPVRPSVDRDFRCEILVVGAGVTGSLAAEHLASQGHEVCIIDRQRPGLGSTTASTAMLLWEIDSSLSDLTAMYGFERAANAYRRSFSAVSGLAELVNKHQLACGMRHKRSLYLAAGKVGARELQAEHALRMRAGLPGEYLDHLTLLEQFGLYREAAIHSIGSADADPLLLCQALLAMATSHGAKIFDASAENYENSGQAVVVELDSGHVIEAKQVVLATGYVMPEFLTSSLHKISSSWAVATPPQAAGAIWRDGTLIWEASENYSYARTTRDNRIIMGGEDDDQVIEPEARDKLMPAKAETILRKLNGLWSHAEPVAEFVWSGTFGTTTDGLPLIGRVPGHPRIHAAYGYGGNGITYSYLASRMIAASIAGNHQPWFDDFAIDRDAPKDIL</sequence>
<protein>
    <submittedName>
        <fullName evidence="3">Glycine/D-amino acid oxidase-like deaminating enzyme</fullName>
    </submittedName>
</protein>
<dbReference type="InterPro" id="IPR006076">
    <property type="entry name" value="FAD-dep_OxRdtase"/>
</dbReference>
<dbReference type="Gene3D" id="3.50.50.60">
    <property type="entry name" value="FAD/NAD(P)-binding domain"/>
    <property type="match status" value="1"/>
</dbReference>
<evidence type="ECO:0000259" key="2">
    <source>
        <dbReference type="Pfam" id="PF01266"/>
    </source>
</evidence>
<dbReference type="PANTHER" id="PTHR13847">
    <property type="entry name" value="SARCOSINE DEHYDROGENASE-RELATED"/>
    <property type="match status" value="1"/>
</dbReference>
<proteinExistence type="predicted"/>
<dbReference type="EMBL" id="JACHIJ010000001">
    <property type="protein sequence ID" value="MBB5050736.1"/>
    <property type="molecule type" value="Genomic_DNA"/>
</dbReference>
<gene>
    <name evidence="3" type="ORF">HNQ36_000684</name>
</gene>